<dbReference type="PANTHER" id="PTHR42701">
    <property type="entry name" value="IMIDAZOLE GLYCEROL PHOSPHATE SYNTHASE SUBUNIT HISH"/>
    <property type="match status" value="1"/>
</dbReference>
<dbReference type="EMBL" id="FWXH01000010">
    <property type="protein sequence ID" value="SMC25726.1"/>
    <property type="molecule type" value="Genomic_DNA"/>
</dbReference>
<evidence type="ECO:0000256" key="7">
    <source>
        <dbReference type="ARBA" id="ARBA00022962"/>
    </source>
</evidence>
<dbReference type="RefSeq" id="WP_084116379.1">
    <property type="nucleotide sequence ID" value="NZ_FWXH01000010.1"/>
</dbReference>
<evidence type="ECO:0000256" key="4">
    <source>
        <dbReference type="ARBA" id="ARBA00022490"/>
    </source>
</evidence>
<evidence type="ECO:0000256" key="2">
    <source>
        <dbReference type="ARBA" id="ARBA00005091"/>
    </source>
</evidence>
<dbReference type="AlphaFoldDB" id="A0A1W1XPA6"/>
<keyword evidence="6 12" id="KW-0378">Hydrolase</keyword>
<keyword evidence="16" id="KW-1185">Reference proteome</keyword>
<dbReference type="PANTHER" id="PTHR42701:SF1">
    <property type="entry name" value="IMIDAZOLE GLYCEROL PHOSPHATE SYNTHASE SUBUNIT HISH"/>
    <property type="match status" value="1"/>
</dbReference>
<evidence type="ECO:0000256" key="11">
    <source>
        <dbReference type="ARBA" id="ARBA00049534"/>
    </source>
</evidence>
<dbReference type="STRING" id="1121291.SAMN02745134_02552"/>
<dbReference type="Proteomes" id="UP000192468">
    <property type="component" value="Unassembled WGS sequence"/>
</dbReference>
<dbReference type="GO" id="GO:0000107">
    <property type="term" value="F:imidazoleglycerol-phosphate synthase activity"/>
    <property type="evidence" value="ECO:0007669"/>
    <property type="project" value="UniProtKB-UniRule"/>
</dbReference>
<gene>
    <name evidence="12" type="primary">hisH</name>
    <name evidence="15" type="ORF">SAMN02745134_02552</name>
</gene>
<dbReference type="PROSITE" id="PS51273">
    <property type="entry name" value="GATASE_TYPE_1"/>
    <property type="match status" value="1"/>
</dbReference>
<keyword evidence="7 12" id="KW-0315">Glutamine amidotransferase</keyword>
<comment type="subcellular location">
    <subcellularLocation>
        <location evidence="1 12">Cytoplasm</location>
    </subcellularLocation>
</comment>
<organism evidence="15 16">
    <name type="scientific">Clostridium acidisoli DSM 12555</name>
    <dbReference type="NCBI Taxonomy" id="1121291"/>
    <lineage>
        <taxon>Bacteria</taxon>
        <taxon>Bacillati</taxon>
        <taxon>Bacillota</taxon>
        <taxon>Clostridia</taxon>
        <taxon>Eubacteriales</taxon>
        <taxon>Clostridiaceae</taxon>
        <taxon>Clostridium</taxon>
    </lineage>
</organism>
<dbReference type="GO" id="GO:0000105">
    <property type="term" value="P:L-histidine biosynthetic process"/>
    <property type="evidence" value="ECO:0007669"/>
    <property type="project" value="UniProtKB-UniRule"/>
</dbReference>
<evidence type="ECO:0000256" key="10">
    <source>
        <dbReference type="ARBA" id="ARBA00047838"/>
    </source>
</evidence>
<comment type="subunit">
    <text evidence="3 12">Heterodimer of HisH and HisF.</text>
</comment>
<comment type="pathway">
    <text evidence="2 12">Amino-acid biosynthesis; L-histidine biosynthesis; L-histidine from 5-phospho-alpha-D-ribose 1-diphosphate: step 5/9.</text>
</comment>
<dbReference type="NCBIfam" id="TIGR01855">
    <property type="entry name" value="IMP_synth_hisH"/>
    <property type="match status" value="1"/>
</dbReference>
<evidence type="ECO:0000256" key="8">
    <source>
        <dbReference type="ARBA" id="ARBA00023102"/>
    </source>
</evidence>
<dbReference type="EC" id="3.5.1.2" evidence="12"/>
<dbReference type="GO" id="GO:0004359">
    <property type="term" value="F:glutaminase activity"/>
    <property type="evidence" value="ECO:0007669"/>
    <property type="project" value="UniProtKB-EC"/>
</dbReference>
<evidence type="ECO:0000256" key="6">
    <source>
        <dbReference type="ARBA" id="ARBA00022801"/>
    </source>
</evidence>
<feature type="active site" evidence="12 13">
    <location>
        <position position="184"/>
    </location>
</feature>
<accession>A0A1W1XPA6</accession>
<evidence type="ECO:0000256" key="1">
    <source>
        <dbReference type="ARBA" id="ARBA00004496"/>
    </source>
</evidence>
<dbReference type="InterPro" id="IPR017926">
    <property type="entry name" value="GATASE"/>
</dbReference>
<evidence type="ECO:0000313" key="16">
    <source>
        <dbReference type="Proteomes" id="UP000192468"/>
    </source>
</evidence>
<evidence type="ECO:0000256" key="9">
    <source>
        <dbReference type="ARBA" id="ARBA00023239"/>
    </source>
</evidence>
<dbReference type="SUPFAM" id="SSF52317">
    <property type="entry name" value="Class I glutamine amidotransferase-like"/>
    <property type="match status" value="1"/>
</dbReference>
<keyword evidence="4 12" id="KW-0963">Cytoplasm</keyword>
<feature type="domain" description="Glutamine amidotransferase" evidence="14">
    <location>
        <begin position="8"/>
        <end position="199"/>
    </location>
</feature>
<keyword evidence="8 12" id="KW-0368">Histidine biosynthesis</keyword>
<reference evidence="15 16" key="1">
    <citation type="submission" date="2017-04" db="EMBL/GenBank/DDBJ databases">
        <authorList>
            <person name="Afonso C.L."/>
            <person name="Miller P.J."/>
            <person name="Scott M.A."/>
            <person name="Spackman E."/>
            <person name="Goraichik I."/>
            <person name="Dimitrov K.M."/>
            <person name="Suarez D.L."/>
            <person name="Swayne D.E."/>
        </authorList>
    </citation>
    <scope>NUCLEOTIDE SEQUENCE [LARGE SCALE GENOMIC DNA]</scope>
    <source>
        <strain evidence="15 16">DSM 12555</strain>
    </source>
</reference>
<comment type="function">
    <text evidence="12">IGPS catalyzes the conversion of PRFAR and glutamine to IGP, AICAR and glutamate. The HisH subunit catalyzes the hydrolysis of glutamine to glutamate and ammonia as part of the synthesis of IGP and AICAR. The resulting ammonia molecule is channeled to the active site of HisF.</text>
</comment>
<evidence type="ECO:0000256" key="5">
    <source>
        <dbReference type="ARBA" id="ARBA00022605"/>
    </source>
</evidence>
<keyword evidence="9 12" id="KW-0456">Lyase</keyword>
<dbReference type="OrthoDB" id="9807137at2"/>
<dbReference type="GO" id="GO:0016829">
    <property type="term" value="F:lyase activity"/>
    <property type="evidence" value="ECO:0007669"/>
    <property type="project" value="UniProtKB-KW"/>
</dbReference>
<dbReference type="Gene3D" id="3.40.50.880">
    <property type="match status" value="1"/>
</dbReference>
<evidence type="ECO:0000259" key="14">
    <source>
        <dbReference type="Pfam" id="PF00117"/>
    </source>
</evidence>
<keyword evidence="15" id="KW-0808">Transferase</keyword>
<dbReference type="Pfam" id="PF00117">
    <property type="entry name" value="GATase"/>
    <property type="match status" value="1"/>
</dbReference>
<dbReference type="UniPathway" id="UPA00031">
    <property type="reaction ID" value="UER00010"/>
</dbReference>
<name>A0A1W1XPA6_9CLOT</name>
<dbReference type="GO" id="GO:0005737">
    <property type="term" value="C:cytoplasm"/>
    <property type="evidence" value="ECO:0007669"/>
    <property type="project" value="UniProtKB-SubCell"/>
</dbReference>
<evidence type="ECO:0000256" key="3">
    <source>
        <dbReference type="ARBA" id="ARBA00011152"/>
    </source>
</evidence>
<dbReference type="CDD" id="cd01748">
    <property type="entry name" value="GATase1_IGP_Synthase"/>
    <property type="match status" value="1"/>
</dbReference>
<keyword evidence="5 12" id="KW-0028">Amino-acid biosynthesis</keyword>
<protein>
    <recommendedName>
        <fullName evidence="12">Imidazole glycerol phosphate synthase subunit HisH</fullName>
        <ecNumber evidence="12">4.3.2.10</ecNumber>
    </recommendedName>
    <alternativeName>
        <fullName evidence="12">IGP synthase glutaminase subunit</fullName>
        <ecNumber evidence="12">3.5.1.2</ecNumber>
    </alternativeName>
    <alternativeName>
        <fullName evidence="12">IGP synthase subunit HisH</fullName>
    </alternativeName>
    <alternativeName>
        <fullName evidence="12">ImGP synthase subunit HisH</fullName>
        <shortName evidence="12">IGPS subunit HisH</shortName>
    </alternativeName>
</protein>
<comment type="catalytic activity">
    <reaction evidence="10 12">
        <text>5-[(5-phospho-1-deoxy-D-ribulos-1-ylimino)methylamino]-1-(5-phospho-beta-D-ribosyl)imidazole-4-carboxamide + L-glutamine = D-erythro-1-(imidazol-4-yl)glycerol 3-phosphate + 5-amino-1-(5-phospho-beta-D-ribosyl)imidazole-4-carboxamide + L-glutamate + H(+)</text>
        <dbReference type="Rhea" id="RHEA:24793"/>
        <dbReference type="ChEBI" id="CHEBI:15378"/>
        <dbReference type="ChEBI" id="CHEBI:29985"/>
        <dbReference type="ChEBI" id="CHEBI:58278"/>
        <dbReference type="ChEBI" id="CHEBI:58359"/>
        <dbReference type="ChEBI" id="CHEBI:58475"/>
        <dbReference type="ChEBI" id="CHEBI:58525"/>
        <dbReference type="EC" id="4.3.2.10"/>
    </reaction>
</comment>
<comment type="catalytic activity">
    <reaction evidence="11 12">
        <text>L-glutamine + H2O = L-glutamate + NH4(+)</text>
        <dbReference type="Rhea" id="RHEA:15889"/>
        <dbReference type="ChEBI" id="CHEBI:15377"/>
        <dbReference type="ChEBI" id="CHEBI:28938"/>
        <dbReference type="ChEBI" id="CHEBI:29985"/>
        <dbReference type="ChEBI" id="CHEBI:58359"/>
        <dbReference type="EC" id="3.5.1.2"/>
    </reaction>
</comment>
<evidence type="ECO:0000256" key="13">
    <source>
        <dbReference type="PIRSR" id="PIRSR000495-1"/>
    </source>
</evidence>
<evidence type="ECO:0000256" key="12">
    <source>
        <dbReference type="HAMAP-Rule" id="MF_00278"/>
    </source>
</evidence>
<proteinExistence type="inferred from homology"/>
<dbReference type="PIRSF" id="PIRSF000495">
    <property type="entry name" value="Amidotransf_hisH"/>
    <property type="match status" value="1"/>
</dbReference>
<sequence length="208" mass="22956">MENKKIAIIDYGMGNLRSVQKAFESFGATCSITSDSKEILSSSGVILPGVGAFPDAMESIKKLGFDVALKKAVDKKTPILGICLGMQLLFDSSSEIRDTKGLGLIKGNIKKFEVDLKIPHMGWNNLNIIKENELLEGVKNNSYVYFVHSYYAKLNEQNLNADTVYGIKVPAVVSSSNVFGTQFHPEKSGEPGIQMLKNFWNLSVEERD</sequence>
<evidence type="ECO:0000313" key="15">
    <source>
        <dbReference type="EMBL" id="SMC25726.1"/>
    </source>
</evidence>
<dbReference type="EC" id="4.3.2.10" evidence="12"/>
<feature type="active site" evidence="12 13">
    <location>
        <position position="186"/>
    </location>
</feature>
<dbReference type="FunFam" id="3.40.50.880:FF:000009">
    <property type="entry name" value="Imidazole glycerol phosphate synthase subunit HisH"/>
    <property type="match status" value="1"/>
</dbReference>
<dbReference type="InterPro" id="IPR029062">
    <property type="entry name" value="Class_I_gatase-like"/>
</dbReference>
<dbReference type="HAMAP" id="MF_00278">
    <property type="entry name" value="HisH"/>
    <property type="match status" value="1"/>
</dbReference>
<dbReference type="InterPro" id="IPR010139">
    <property type="entry name" value="Imidazole-glycPsynth_HisH"/>
</dbReference>
<feature type="active site" description="Nucleophile" evidence="12 13">
    <location>
        <position position="83"/>
    </location>
</feature>